<evidence type="ECO:0000256" key="6">
    <source>
        <dbReference type="ARBA" id="ARBA00023136"/>
    </source>
</evidence>
<reference evidence="10 11" key="1">
    <citation type="submission" date="2019-03" db="EMBL/GenBank/DDBJ databases">
        <title>Genomic Encyclopedia of Type Strains, Phase III (KMG-III): the genomes of soil and plant-associated and newly described type strains.</title>
        <authorList>
            <person name="Whitman W."/>
        </authorList>
    </citation>
    <scope>NUCLEOTIDE SEQUENCE [LARGE SCALE GENOMIC DNA]</scope>
    <source>
        <strain evidence="10 11">VKMAc-2574</strain>
    </source>
</reference>
<evidence type="ECO:0000259" key="9">
    <source>
        <dbReference type="PROSITE" id="PS50928"/>
    </source>
</evidence>
<keyword evidence="4 7" id="KW-0812">Transmembrane</keyword>
<dbReference type="Gene3D" id="1.10.3720.10">
    <property type="entry name" value="MetI-like"/>
    <property type="match status" value="1"/>
</dbReference>
<evidence type="ECO:0000256" key="7">
    <source>
        <dbReference type="RuleBase" id="RU363032"/>
    </source>
</evidence>
<comment type="caution">
    <text evidence="10">The sequence shown here is derived from an EMBL/GenBank/DDBJ whole genome shotgun (WGS) entry which is preliminary data.</text>
</comment>
<name>A0ABY2FI64_9ACTN</name>
<evidence type="ECO:0000256" key="4">
    <source>
        <dbReference type="ARBA" id="ARBA00022692"/>
    </source>
</evidence>
<keyword evidence="6 7" id="KW-0472">Membrane</keyword>
<keyword evidence="10" id="KW-0762">Sugar transport</keyword>
<evidence type="ECO:0000256" key="3">
    <source>
        <dbReference type="ARBA" id="ARBA00022475"/>
    </source>
</evidence>
<dbReference type="PANTHER" id="PTHR30193:SF41">
    <property type="entry name" value="DIACETYLCHITOBIOSE UPTAKE SYSTEM PERMEASE PROTEIN NGCF"/>
    <property type="match status" value="1"/>
</dbReference>
<feature type="domain" description="ABC transmembrane type-1" evidence="9">
    <location>
        <begin position="127"/>
        <end position="339"/>
    </location>
</feature>
<feature type="transmembrane region" description="Helical" evidence="7">
    <location>
        <begin position="318"/>
        <end position="340"/>
    </location>
</feature>
<dbReference type="Pfam" id="PF00528">
    <property type="entry name" value="BPD_transp_1"/>
    <property type="match status" value="1"/>
</dbReference>
<dbReference type="PROSITE" id="PS50928">
    <property type="entry name" value="ABC_TM1"/>
    <property type="match status" value="1"/>
</dbReference>
<dbReference type="PANTHER" id="PTHR30193">
    <property type="entry name" value="ABC TRANSPORTER PERMEASE PROTEIN"/>
    <property type="match status" value="1"/>
</dbReference>
<evidence type="ECO:0000256" key="5">
    <source>
        <dbReference type="ARBA" id="ARBA00022989"/>
    </source>
</evidence>
<dbReference type="InterPro" id="IPR051393">
    <property type="entry name" value="ABC_transporter_permease"/>
</dbReference>
<organism evidence="10 11">
    <name type="scientific">Kribbella pratensis</name>
    <dbReference type="NCBI Taxonomy" id="2512112"/>
    <lineage>
        <taxon>Bacteria</taxon>
        <taxon>Bacillati</taxon>
        <taxon>Actinomycetota</taxon>
        <taxon>Actinomycetes</taxon>
        <taxon>Propionibacteriales</taxon>
        <taxon>Kribbellaceae</taxon>
        <taxon>Kribbella</taxon>
    </lineage>
</organism>
<dbReference type="EMBL" id="SODU01000002">
    <property type="protein sequence ID" value="TDW90758.1"/>
    <property type="molecule type" value="Genomic_DNA"/>
</dbReference>
<accession>A0ABY2FI64</accession>
<evidence type="ECO:0000256" key="1">
    <source>
        <dbReference type="ARBA" id="ARBA00004651"/>
    </source>
</evidence>
<evidence type="ECO:0000313" key="10">
    <source>
        <dbReference type="EMBL" id="TDW90758.1"/>
    </source>
</evidence>
<comment type="subcellular location">
    <subcellularLocation>
        <location evidence="1 7">Cell membrane</location>
        <topology evidence="1 7">Multi-pass membrane protein</topology>
    </subcellularLocation>
</comment>
<feature type="region of interest" description="Disordered" evidence="8">
    <location>
        <begin position="1"/>
        <end position="52"/>
    </location>
</feature>
<dbReference type="SUPFAM" id="SSF161098">
    <property type="entry name" value="MetI-like"/>
    <property type="match status" value="1"/>
</dbReference>
<protein>
    <submittedName>
        <fullName evidence="10">Multiple sugar transport system permease protein</fullName>
    </submittedName>
</protein>
<gene>
    <name evidence="10" type="ORF">EV137_4581</name>
</gene>
<dbReference type="InterPro" id="IPR035906">
    <property type="entry name" value="MetI-like_sf"/>
</dbReference>
<evidence type="ECO:0000256" key="2">
    <source>
        <dbReference type="ARBA" id="ARBA00022448"/>
    </source>
</evidence>
<feature type="transmembrane region" description="Helical" evidence="7">
    <location>
        <begin position="213"/>
        <end position="236"/>
    </location>
</feature>
<proteinExistence type="inferred from homology"/>
<keyword evidence="11" id="KW-1185">Reference proteome</keyword>
<comment type="similarity">
    <text evidence="7">Belongs to the binding-protein-dependent transport system permease family.</text>
</comment>
<evidence type="ECO:0000313" key="11">
    <source>
        <dbReference type="Proteomes" id="UP000295060"/>
    </source>
</evidence>
<keyword evidence="2 7" id="KW-0813">Transport</keyword>
<dbReference type="CDD" id="cd06261">
    <property type="entry name" value="TM_PBP2"/>
    <property type="match status" value="1"/>
</dbReference>
<feature type="transmembrane region" description="Helical" evidence="7">
    <location>
        <begin position="68"/>
        <end position="87"/>
    </location>
</feature>
<sequence length="349" mass="37656">MQPPSGGGGRRGAAGGGGDEKPPSGGRRRGAAGRPGGRGPLQRESNGSDDLLLPDGTGALRRAVGRNLTAYGFLCAALICFALFSWYPMIREIVLSFQQNNFVDPGEWVGFDNFRAVIADPAFRSAWLNTAAFSGLALVIGYAVPFVLAVVLNELKHAKAYLRFVVYLPVMLPPAVAVLLFKWFYDPGAGLFNQALDAVHLPPLSWLDSTSTALVSLVIVSTWMNLGTGTLIYLAALQSIPGELYESAELDGAGLFKRVWHVTIPQTKLILLVMLLLQVVATMQVFIEPYLLTGGGPENATVTVAYLMYQYAFNFGDFGGGSALGLMLMIVLLVFSTIYLRVSREEAER</sequence>
<feature type="transmembrane region" description="Helical" evidence="7">
    <location>
        <begin position="164"/>
        <end position="185"/>
    </location>
</feature>
<dbReference type="InterPro" id="IPR000515">
    <property type="entry name" value="MetI-like"/>
</dbReference>
<feature type="transmembrane region" description="Helical" evidence="7">
    <location>
        <begin position="131"/>
        <end position="152"/>
    </location>
</feature>
<keyword evidence="5 7" id="KW-1133">Transmembrane helix</keyword>
<feature type="compositionally biased region" description="Gly residues" evidence="8">
    <location>
        <begin position="1"/>
        <end position="17"/>
    </location>
</feature>
<keyword evidence="3" id="KW-1003">Cell membrane</keyword>
<dbReference type="Proteomes" id="UP000295060">
    <property type="component" value="Unassembled WGS sequence"/>
</dbReference>
<evidence type="ECO:0000256" key="8">
    <source>
        <dbReference type="SAM" id="MobiDB-lite"/>
    </source>
</evidence>
<feature type="transmembrane region" description="Helical" evidence="7">
    <location>
        <begin position="269"/>
        <end position="287"/>
    </location>
</feature>